<organism evidence="3 4">
    <name type="scientific">Mycolicibacterium obuense</name>
    <dbReference type="NCBI Taxonomy" id="1807"/>
    <lineage>
        <taxon>Bacteria</taxon>
        <taxon>Bacillati</taxon>
        <taxon>Actinomycetota</taxon>
        <taxon>Actinomycetes</taxon>
        <taxon>Mycobacteriales</taxon>
        <taxon>Mycobacteriaceae</taxon>
        <taxon>Mycolicibacterium</taxon>
    </lineage>
</organism>
<gene>
    <name evidence="3" type="ORF">MOBUDSM44075_03402</name>
</gene>
<evidence type="ECO:0000313" key="4">
    <source>
        <dbReference type="Proteomes" id="UP000036313"/>
    </source>
</evidence>
<evidence type="ECO:0000256" key="2">
    <source>
        <dbReference type="SAM" id="SignalP"/>
    </source>
</evidence>
<dbReference type="PATRIC" id="fig|1807.14.peg.3424"/>
<protein>
    <recommendedName>
        <fullName evidence="5">Lipoprotein LppI</fullName>
    </recommendedName>
</protein>
<dbReference type="PROSITE" id="PS51257">
    <property type="entry name" value="PROKAR_LIPOPROTEIN"/>
    <property type="match status" value="1"/>
</dbReference>
<sequence length="189" mass="20015" precursor="true">MTRPTPTRDVVVCAAMLAFAAALAACGATTDSRAETPTPTTSSTNALPAGFPDLTAMTPVDVAQFLQSYPYFMGVQFSTPDGQQCYSNDMNSLNDPAIRTLTCEGPRPDKGLGSWEIDVATNTPATSDPAAPSHNPNYQPPENERPKPLPPHHSIEYKGIRCGVDDKGTTGCIVGDHGFVLTPTATTLF</sequence>
<evidence type="ECO:0000313" key="3">
    <source>
        <dbReference type="EMBL" id="KMO74683.1"/>
    </source>
</evidence>
<evidence type="ECO:0000256" key="1">
    <source>
        <dbReference type="SAM" id="MobiDB-lite"/>
    </source>
</evidence>
<dbReference type="EMBL" id="JYNU01000020">
    <property type="protein sequence ID" value="KMO74683.1"/>
    <property type="molecule type" value="Genomic_DNA"/>
</dbReference>
<proteinExistence type="predicted"/>
<dbReference type="RefSeq" id="WP_131722018.1">
    <property type="nucleotide sequence ID" value="NZ_JYNU01000020.1"/>
</dbReference>
<name>A0A0J6VYZ4_9MYCO</name>
<comment type="caution">
    <text evidence="3">The sequence shown here is derived from an EMBL/GenBank/DDBJ whole genome shotgun (WGS) entry which is preliminary data.</text>
</comment>
<keyword evidence="2" id="KW-0732">Signal</keyword>
<evidence type="ECO:0008006" key="5">
    <source>
        <dbReference type="Google" id="ProtNLM"/>
    </source>
</evidence>
<feature type="compositionally biased region" description="Basic and acidic residues" evidence="1">
    <location>
        <begin position="142"/>
        <end position="155"/>
    </location>
</feature>
<accession>A0A0J6VYZ4</accession>
<feature type="signal peptide" evidence="2">
    <location>
        <begin position="1"/>
        <end position="24"/>
    </location>
</feature>
<feature type="chain" id="PRO_5038589028" description="Lipoprotein LppI" evidence="2">
    <location>
        <begin position="25"/>
        <end position="189"/>
    </location>
</feature>
<reference evidence="3 4" key="1">
    <citation type="journal article" date="2015" name="Genome Biol. Evol.">
        <title>Characterization of Three Mycobacterium spp. with Potential Use in Bioremediation by Genome Sequencing and Comparative Genomics.</title>
        <authorList>
            <person name="Das S."/>
            <person name="Pettersson B.M."/>
            <person name="Behra P.R."/>
            <person name="Ramesh M."/>
            <person name="Dasgupta S."/>
            <person name="Bhattacharya A."/>
            <person name="Kirsebom L.A."/>
        </authorList>
    </citation>
    <scope>NUCLEOTIDE SEQUENCE [LARGE SCALE GENOMIC DNA]</scope>
    <source>
        <strain evidence="3 4">DSM 44075</strain>
    </source>
</reference>
<dbReference type="AlphaFoldDB" id="A0A0J6VYZ4"/>
<feature type="region of interest" description="Disordered" evidence="1">
    <location>
        <begin position="121"/>
        <end position="155"/>
    </location>
</feature>
<dbReference type="Proteomes" id="UP000036313">
    <property type="component" value="Unassembled WGS sequence"/>
</dbReference>